<evidence type="ECO:0000313" key="2">
    <source>
        <dbReference type="Proteomes" id="UP000092462"/>
    </source>
</evidence>
<proteinExistence type="predicted"/>
<organism evidence="1 2">
    <name type="scientific">Phlebotomus papatasi</name>
    <name type="common">Sandfly</name>
    <dbReference type="NCBI Taxonomy" id="29031"/>
    <lineage>
        <taxon>Eukaryota</taxon>
        <taxon>Metazoa</taxon>
        <taxon>Ecdysozoa</taxon>
        <taxon>Arthropoda</taxon>
        <taxon>Hexapoda</taxon>
        <taxon>Insecta</taxon>
        <taxon>Pterygota</taxon>
        <taxon>Neoptera</taxon>
        <taxon>Endopterygota</taxon>
        <taxon>Diptera</taxon>
        <taxon>Nematocera</taxon>
        <taxon>Psychodoidea</taxon>
        <taxon>Psychodidae</taxon>
        <taxon>Phlebotomus</taxon>
        <taxon>Phlebotomus</taxon>
    </lineage>
</organism>
<evidence type="ECO:0000313" key="1">
    <source>
        <dbReference type="EnsemblMetazoa" id="PPAI002057-PA"/>
    </source>
</evidence>
<sequence>MSVAGEEEVEDAELQELCRNFGVEELYEGLLAKKVSVEILKNADLMDIEAFLPSDATRVIFKSHWRKWNAAFPDSLNPEECMRECHVHCQNVSNPVQIQSKSKTTWFSIHLEDILMSMPGSNNIKEYYTRHGKFDKYRRDEFVDMILDYIDAHNIQYHLK</sequence>
<dbReference type="VEuPathDB" id="VectorBase:PPAPM1_012445"/>
<dbReference type="AlphaFoldDB" id="A0A1B0D3Y4"/>
<dbReference type="EMBL" id="AJVK01011097">
    <property type="status" value="NOT_ANNOTATED_CDS"/>
    <property type="molecule type" value="Genomic_DNA"/>
</dbReference>
<protein>
    <submittedName>
        <fullName evidence="1">Uncharacterized protein</fullName>
    </submittedName>
</protein>
<name>A0A1B0D3Y4_PHLPP</name>
<dbReference type="EnsemblMetazoa" id="PPAI002057-RA">
    <property type="protein sequence ID" value="PPAI002057-PA"/>
    <property type="gene ID" value="PPAI002057"/>
</dbReference>
<dbReference type="VEuPathDB" id="VectorBase:PPAI002057"/>
<accession>A0A1B0D3Y4</accession>
<dbReference type="Proteomes" id="UP000092462">
    <property type="component" value="Unassembled WGS sequence"/>
</dbReference>
<keyword evidence="2" id="KW-1185">Reference proteome</keyword>
<reference evidence="1" key="1">
    <citation type="submission" date="2022-08" db="UniProtKB">
        <authorList>
            <consortium name="EnsemblMetazoa"/>
        </authorList>
    </citation>
    <scope>IDENTIFICATION</scope>
    <source>
        <strain evidence="1">Israel</strain>
    </source>
</reference>